<dbReference type="Pfam" id="PF11213">
    <property type="entry name" value="DUF3006"/>
    <property type="match status" value="1"/>
</dbReference>
<dbReference type="PATRIC" id="fig|476652.3.peg.629"/>
<keyword evidence="2" id="KW-1185">Reference proteome</keyword>
<accession>A0A0J1FVD9</accession>
<organism evidence="1 2">
    <name type="scientific">Desulfosporosinus acididurans</name>
    <dbReference type="NCBI Taxonomy" id="476652"/>
    <lineage>
        <taxon>Bacteria</taxon>
        <taxon>Bacillati</taxon>
        <taxon>Bacillota</taxon>
        <taxon>Clostridia</taxon>
        <taxon>Eubacteriales</taxon>
        <taxon>Desulfitobacteriaceae</taxon>
        <taxon>Desulfosporosinus</taxon>
    </lineage>
</organism>
<sequence length="69" mass="7842">MAMIIDRFEGDFAVVEVDGRSMENIPKSDIPAGSREGDVLRPVNGKYEIDSEETKRLRDETAKLTQDLW</sequence>
<dbReference type="InterPro" id="IPR021377">
    <property type="entry name" value="DUF3006"/>
</dbReference>
<comment type="caution">
    <text evidence="1">The sequence shown here is derived from an EMBL/GenBank/DDBJ whole genome shotgun (WGS) entry which is preliminary data.</text>
</comment>
<gene>
    <name evidence="1" type="ORF">DEAC_c06160</name>
</gene>
<dbReference type="STRING" id="476652.DEAC_c06160"/>
<reference evidence="1 2" key="1">
    <citation type="submission" date="2015-06" db="EMBL/GenBank/DDBJ databases">
        <title>Draft genome of the moderately acidophilic sulfate reducer Candidatus Desulfosporosinus acididurans strain M1.</title>
        <authorList>
            <person name="Poehlein A."/>
            <person name="Petzsch P."/>
            <person name="Johnson B.D."/>
            <person name="Schloemann M."/>
            <person name="Daniel R."/>
            <person name="Muehling M."/>
        </authorList>
    </citation>
    <scope>NUCLEOTIDE SEQUENCE [LARGE SCALE GENOMIC DNA]</scope>
    <source>
        <strain evidence="1 2">M1</strain>
    </source>
</reference>
<evidence type="ECO:0000313" key="1">
    <source>
        <dbReference type="EMBL" id="KLU67404.1"/>
    </source>
</evidence>
<proteinExistence type="predicted"/>
<dbReference type="Proteomes" id="UP000036356">
    <property type="component" value="Unassembled WGS sequence"/>
</dbReference>
<dbReference type="EMBL" id="LDZY01000002">
    <property type="protein sequence ID" value="KLU67404.1"/>
    <property type="molecule type" value="Genomic_DNA"/>
</dbReference>
<dbReference type="AlphaFoldDB" id="A0A0J1FVD9"/>
<dbReference type="RefSeq" id="WP_047808553.1">
    <property type="nucleotide sequence ID" value="NZ_LDZY01000002.1"/>
</dbReference>
<protein>
    <submittedName>
        <fullName evidence="1">Uncharacterized protein</fullName>
    </submittedName>
</protein>
<evidence type="ECO:0000313" key="2">
    <source>
        <dbReference type="Proteomes" id="UP000036356"/>
    </source>
</evidence>
<name>A0A0J1FVD9_9FIRM</name>